<dbReference type="Proteomes" id="UP001652542">
    <property type="component" value="Unassembled WGS sequence"/>
</dbReference>
<protein>
    <recommendedName>
        <fullName evidence="3">Glycosyl transferase family 2</fullName>
    </recommendedName>
</protein>
<dbReference type="RefSeq" id="WP_263733942.1">
    <property type="nucleotide sequence ID" value="NZ_JAOWKY010000001.1"/>
</dbReference>
<organism evidence="1 2">
    <name type="scientific">Albidovulum marisflavi</name>
    <dbReference type="NCBI Taxonomy" id="2984159"/>
    <lineage>
        <taxon>Bacteria</taxon>
        <taxon>Pseudomonadati</taxon>
        <taxon>Pseudomonadota</taxon>
        <taxon>Alphaproteobacteria</taxon>
        <taxon>Rhodobacterales</taxon>
        <taxon>Paracoccaceae</taxon>
        <taxon>Albidovulum</taxon>
    </lineage>
</organism>
<evidence type="ECO:0000313" key="2">
    <source>
        <dbReference type="Proteomes" id="UP001652542"/>
    </source>
</evidence>
<dbReference type="EMBL" id="JAOWKY010000001">
    <property type="protein sequence ID" value="MCV2868327.1"/>
    <property type="molecule type" value="Genomic_DNA"/>
</dbReference>
<comment type="caution">
    <text evidence="1">The sequence shown here is derived from an EMBL/GenBank/DDBJ whole genome shotgun (WGS) entry which is preliminary data.</text>
</comment>
<sequence length="293" mass="33987">MSTVFVTMVYNDEVFLDIWSRYYAQYTDRKNLHVITHGPQPNAAKIAPGCTFLECPRDPRNPRLDQDRFAFINDYCAGLTKTHDRVIYNDVDEIVVLDPGVGSDLVGYIEAIAPDIGVITPLGLEIIHRPDIENDYDFTRPLFSQRKFVRVNGWYTKPCITNVPVVWGPDGHGSSHPHIHVDENLFVFHLKWFDKTYHVNRHKERLAYRFKDDNGEEVIIGAGSWSWSALTYKIVTNSLLRMSFDKNGKGFDFSAQRERVRNSFVENDRGMHKIDWFVESDMRELPERFVGLI</sequence>
<keyword evidence="2" id="KW-1185">Reference proteome</keyword>
<evidence type="ECO:0008006" key="3">
    <source>
        <dbReference type="Google" id="ProtNLM"/>
    </source>
</evidence>
<accession>A0ABT2ZBB2</accession>
<gene>
    <name evidence="1" type="ORF">OEW28_06765</name>
</gene>
<reference evidence="1 2" key="1">
    <citation type="submission" date="2022-10" db="EMBL/GenBank/DDBJ databases">
        <title>Defluviimonas sp. nov., isolated from ocean surface water.</title>
        <authorList>
            <person name="He W."/>
            <person name="Wang L."/>
            <person name="Zhang D.-F."/>
        </authorList>
    </citation>
    <scope>NUCLEOTIDE SEQUENCE [LARGE SCALE GENOMIC DNA]</scope>
    <source>
        <strain evidence="1 2">WL0002</strain>
    </source>
</reference>
<evidence type="ECO:0000313" key="1">
    <source>
        <dbReference type="EMBL" id="MCV2868327.1"/>
    </source>
</evidence>
<name>A0ABT2ZBB2_9RHOB</name>
<proteinExistence type="predicted"/>